<keyword evidence="3 7" id="KW-0812">Transmembrane</keyword>
<feature type="transmembrane region" description="Helical" evidence="7">
    <location>
        <begin position="179"/>
        <end position="199"/>
    </location>
</feature>
<keyword evidence="10" id="KW-1185">Reference proteome</keyword>
<name>A0ABY4N8F6_9MICO</name>
<evidence type="ECO:0000256" key="6">
    <source>
        <dbReference type="SAM" id="MobiDB-lite"/>
    </source>
</evidence>
<evidence type="ECO:0000256" key="5">
    <source>
        <dbReference type="ARBA" id="ARBA00023136"/>
    </source>
</evidence>
<feature type="transmembrane region" description="Helical" evidence="7">
    <location>
        <begin position="404"/>
        <end position="427"/>
    </location>
</feature>
<feature type="transmembrane region" description="Helical" evidence="7">
    <location>
        <begin position="150"/>
        <end position="173"/>
    </location>
</feature>
<evidence type="ECO:0000256" key="7">
    <source>
        <dbReference type="SAM" id="Phobius"/>
    </source>
</evidence>
<dbReference type="InterPro" id="IPR011701">
    <property type="entry name" value="MFS"/>
</dbReference>
<proteinExistence type="predicted"/>
<feature type="transmembrane region" description="Helical" evidence="7">
    <location>
        <begin position="337"/>
        <end position="359"/>
    </location>
</feature>
<dbReference type="PANTHER" id="PTHR42718">
    <property type="entry name" value="MAJOR FACILITATOR SUPERFAMILY MULTIDRUG TRANSPORTER MFSC"/>
    <property type="match status" value="1"/>
</dbReference>
<dbReference type="Gene3D" id="1.20.1250.20">
    <property type="entry name" value="MFS general substrate transporter like domains"/>
    <property type="match status" value="1"/>
</dbReference>
<protein>
    <submittedName>
        <fullName evidence="9">MFS transporter</fullName>
    </submittedName>
</protein>
<dbReference type="PROSITE" id="PS50850">
    <property type="entry name" value="MFS"/>
    <property type="match status" value="1"/>
</dbReference>
<organism evidence="9 10">
    <name type="scientific">Brachybacterium kimchii</name>
    <dbReference type="NCBI Taxonomy" id="2942909"/>
    <lineage>
        <taxon>Bacteria</taxon>
        <taxon>Bacillati</taxon>
        <taxon>Actinomycetota</taxon>
        <taxon>Actinomycetes</taxon>
        <taxon>Micrococcales</taxon>
        <taxon>Dermabacteraceae</taxon>
        <taxon>Brachybacterium</taxon>
    </lineage>
</organism>
<evidence type="ECO:0000256" key="4">
    <source>
        <dbReference type="ARBA" id="ARBA00022989"/>
    </source>
</evidence>
<feature type="domain" description="Major facilitator superfamily (MFS) profile" evidence="8">
    <location>
        <begin position="24"/>
        <end position="431"/>
    </location>
</feature>
<feature type="transmembrane region" description="Helical" evidence="7">
    <location>
        <begin position="278"/>
        <end position="300"/>
    </location>
</feature>
<comment type="subcellular location">
    <subcellularLocation>
        <location evidence="1">Cell membrane</location>
        <topology evidence="1">Multi-pass membrane protein</topology>
    </subcellularLocation>
</comment>
<feature type="compositionally biased region" description="Basic and acidic residues" evidence="6">
    <location>
        <begin position="204"/>
        <end position="222"/>
    </location>
</feature>
<evidence type="ECO:0000259" key="8">
    <source>
        <dbReference type="PROSITE" id="PS50850"/>
    </source>
</evidence>
<dbReference type="EMBL" id="CP097218">
    <property type="protein sequence ID" value="UQN30846.1"/>
    <property type="molecule type" value="Genomic_DNA"/>
</dbReference>
<accession>A0ABY4N8F6</accession>
<dbReference type="RefSeq" id="WP_249480252.1">
    <property type="nucleotide sequence ID" value="NZ_CP097218.1"/>
</dbReference>
<keyword evidence="5 7" id="KW-0472">Membrane</keyword>
<evidence type="ECO:0000256" key="3">
    <source>
        <dbReference type="ARBA" id="ARBA00022692"/>
    </source>
</evidence>
<feature type="transmembrane region" description="Helical" evidence="7">
    <location>
        <begin position="379"/>
        <end position="398"/>
    </location>
</feature>
<feature type="transmembrane region" description="Helical" evidence="7">
    <location>
        <begin position="23"/>
        <end position="46"/>
    </location>
</feature>
<feature type="transmembrane region" description="Helical" evidence="7">
    <location>
        <begin position="114"/>
        <end position="138"/>
    </location>
</feature>
<reference evidence="9" key="1">
    <citation type="submission" date="2022-05" db="EMBL/GenBank/DDBJ databases">
        <title>Genomic analysis of Brachybacterium sp. CBA3104.</title>
        <authorList>
            <person name="Roh S.W."/>
            <person name="Kim Y.B."/>
            <person name="Kim Y."/>
        </authorList>
    </citation>
    <scope>NUCLEOTIDE SEQUENCE</scope>
    <source>
        <strain evidence="9">CBA3104</strain>
    </source>
</reference>
<feature type="transmembrane region" description="Helical" evidence="7">
    <location>
        <begin position="90"/>
        <end position="108"/>
    </location>
</feature>
<evidence type="ECO:0000313" key="10">
    <source>
        <dbReference type="Proteomes" id="UP001055868"/>
    </source>
</evidence>
<feature type="region of interest" description="Disordered" evidence="6">
    <location>
        <begin position="200"/>
        <end position="239"/>
    </location>
</feature>
<dbReference type="PANTHER" id="PTHR42718:SF9">
    <property type="entry name" value="MAJOR FACILITATOR SUPERFAMILY MULTIDRUG TRANSPORTER MFSC"/>
    <property type="match status" value="1"/>
</dbReference>
<sequence>MTGEPHPPALDTPFHDHPGPSRLLLPTLCIPMFLVLLDVMAMNVAMPSLGRALGVGPASWPQVVDAYTVPLALALVPAGLLVDRLGPRRSLLAGLLVCVAACVLGGIADSWGTVLLARLVQGISAAVMLPAGLAALTLTWTEPVPRAHALGLWSAVSALATAIGPGVGGLLVGAVGWRAVFWVNVPLLLLALAGTARLLPGPRPRTDRGPRPDPGPRDEHGPTADGGAADASPSPSASGASPALRPLLVSILVAAMMTSGANGTLQAITVHLQHSLRIAAAPAGAVLLLATAPFVVLGPLSGRLVAGRGRRATATAGLVLGGCGLLTLGHLGSGADVVSLVPALLGIGVGLGLMTSAIVGETMAAWSSRPGLAGGLNNALRQAGTSIGVVVGGAVAAHDAGAGMLTRVGGAAGTWWLLGAVLVLCAFGRGRDAR</sequence>
<evidence type="ECO:0000313" key="9">
    <source>
        <dbReference type="EMBL" id="UQN30846.1"/>
    </source>
</evidence>
<dbReference type="Pfam" id="PF07690">
    <property type="entry name" value="MFS_1"/>
    <property type="match status" value="1"/>
</dbReference>
<keyword evidence="2" id="KW-0813">Transport</keyword>
<feature type="compositionally biased region" description="Low complexity" evidence="6">
    <location>
        <begin position="225"/>
        <end position="239"/>
    </location>
</feature>
<evidence type="ECO:0000256" key="1">
    <source>
        <dbReference type="ARBA" id="ARBA00004651"/>
    </source>
</evidence>
<dbReference type="InterPro" id="IPR036259">
    <property type="entry name" value="MFS_trans_sf"/>
</dbReference>
<dbReference type="Proteomes" id="UP001055868">
    <property type="component" value="Chromosome"/>
</dbReference>
<gene>
    <name evidence="9" type="ORF">M4486_05995</name>
</gene>
<evidence type="ECO:0000256" key="2">
    <source>
        <dbReference type="ARBA" id="ARBA00022448"/>
    </source>
</evidence>
<dbReference type="SUPFAM" id="SSF103473">
    <property type="entry name" value="MFS general substrate transporter"/>
    <property type="match status" value="1"/>
</dbReference>
<dbReference type="PRINTS" id="PR01036">
    <property type="entry name" value="TCRTETB"/>
</dbReference>
<feature type="transmembrane region" description="Helical" evidence="7">
    <location>
        <begin position="247"/>
        <end position="272"/>
    </location>
</feature>
<keyword evidence="4 7" id="KW-1133">Transmembrane helix</keyword>
<dbReference type="InterPro" id="IPR020846">
    <property type="entry name" value="MFS_dom"/>
</dbReference>
<feature type="transmembrane region" description="Helical" evidence="7">
    <location>
        <begin position="312"/>
        <end position="331"/>
    </location>
</feature>